<feature type="transmembrane region" description="Helical" evidence="2">
    <location>
        <begin position="160"/>
        <end position="182"/>
    </location>
</feature>
<evidence type="ECO:0000313" key="4">
    <source>
        <dbReference type="Proteomes" id="UP000183585"/>
    </source>
</evidence>
<keyword evidence="2" id="KW-0812">Transmembrane</keyword>
<feature type="transmembrane region" description="Helical" evidence="2">
    <location>
        <begin position="259"/>
        <end position="281"/>
    </location>
</feature>
<evidence type="ECO:0000313" key="3">
    <source>
        <dbReference type="EMBL" id="SCE89553.1"/>
    </source>
</evidence>
<feature type="transmembrane region" description="Helical" evidence="2">
    <location>
        <begin position="89"/>
        <end position="108"/>
    </location>
</feature>
<proteinExistence type="predicted"/>
<sequence>MATQQRTRPVARAVDSYRLLAAALTALAATMAISSLLGPLGTGLMRYRTSPTTLHQLLGGDAAALLVVTPLAVAAAVLAGRRHPVAPPLAAGIAGYALYTYAQVVIGQEYLRLPGNVERFFPLLLAAFLLAEATLVLAWRALSPHPPAPSRQLARAVGGTLLGAAAFLLFGLHLPTMVTAWTDPASMIEYASSPTPFWTVKLMDLGIVVPAAVAVGLGVLRGAAWARRMAYPLLTWLTCLGASVTAMAVVMLADGDPDASPMLAAGFAAVTVTLAGLTVAFGRPLAARRRPTASALCYCAPDIPRDLVTPQAGRAAPLPSTSASPGRARSLSA</sequence>
<evidence type="ECO:0000256" key="1">
    <source>
        <dbReference type="SAM" id="MobiDB-lite"/>
    </source>
</evidence>
<dbReference type="Proteomes" id="UP000183585">
    <property type="component" value="Unassembled WGS sequence"/>
</dbReference>
<dbReference type="AlphaFoldDB" id="A0A1C4VZZ2"/>
<feature type="transmembrane region" description="Helical" evidence="2">
    <location>
        <begin position="20"/>
        <end position="42"/>
    </location>
</feature>
<accession>A0A1C4VZZ2</accession>
<keyword evidence="4" id="KW-1185">Reference proteome</keyword>
<gene>
    <name evidence="3" type="ORF">GA0070563_10329</name>
</gene>
<reference evidence="4" key="1">
    <citation type="submission" date="2016-06" db="EMBL/GenBank/DDBJ databases">
        <authorList>
            <person name="Varghese N."/>
            <person name="Submissions Spin"/>
        </authorList>
    </citation>
    <scope>NUCLEOTIDE SEQUENCE [LARGE SCALE GENOMIC DNA]</scope>
    <source>
        <strain evidence="4">DSM 43168</strain>
    </source>
</reference>
<feature type="transmembrane region" description="Helical" evidence="2">
    <location>
        <begin position="62"/>
        <end position="80"/>
    </location>
</feature>
<name>A0A1C4VZZ2_9ACTN</name>
<keyword evidence="2" id="KW-1133">Transmembrane helix</keyword>
<evidence type="ECO:0000256" key="2">
    <source>
        <dbReference type="SAM" id="Phobius"/>
    </source>
</evidence>
<organism evidence="3 4">
    <name type="scientific">Micromonospora carbonacea</name>
    <dbReference type="NCBI Taxonomy" id="47853"/>
    <lineage>
        <taxon>Bacteria</taxon>
        <taxon>Bacillati</taxon>
        <taxon>Actinomycetota</taxon>
        <taxon>Actinomycetes</taxon>
        <taxon>Micromonosporales</taxon>
        <taxon>Micromonosporaceae</taxon>
        <taxon>Micromonospora</taxon>
    </lineage>
</organism>
<keyword evidence="2" id="KW-0472">Membrane</keyword>
<feature type="transmembrane region" description="Helical" evidence="2">
    <location>
        <begin position="233"/>
        <end position="253"/>
    </location>
</feature>
<feature type="region of interest" description="Disordered" evidence="1">
    <location>
        <begin position="310"/>
        <end position="333"/>
    </location>
</feature>
<protein>
    <submittedName>
        <fullName evidence="3">Uncharacterized protein</fullName>
    </submittedName>
</protein>
<feature type="transmembrane region" description="Helical" evidence="2">
    <location>
        <begin position="120"/>
        <end position="139"/>
    </location>
</feature>
<feature type="transmembrane region" description="Helical" evidence="2">
    <location>
        <begin position="202"/>
        <end position="221"/>
    </location>
</feature>
<dbReference type="RefSeq" id="WP_141723687.1">
    <property type="nucleotide sequence ID" value="NZ_FMCT01000003.1"/>
</dbReference>
<dbReference type="EMBL" id="FMCT01000003">
    <property type="protein sequence ID" value="SCE89553.1"/>
    <property type="molecule type" value="Genomic_DNA"/>
</dbReference>